<evidence type="ECO:0000256" key="1">
    <source>
        <dbReference type="ARBA" id="ARBA00004173"/>
    </source>
</evidence>
<dbReference type="OrthoDB" id="366214at2759"/>
<dbReference type="InParanoid" id="B3S0Q6"/>
<feature type="domain" description="Small ribosomal subunit protein uS10" evidence="8">
    <location>
        <begin position="64"/>
        <end position="161"/>
    </location>
</feature>
<dbReference type="GO" id="GO:0005763">
    <property type="term" value="C:mitochondrial small ribosomal subunit"/>
    <property type="evidence" value="ECO:0007669"/>
    <property type="project" value="InterPro"/>
</dbReference>
<keyword evidence="10" id="KW-1185">Reference proteome</keyword>
<dbReference type="CTD" id="6754425"/>
<sequence>MATMWRSFRNQIAVYRILADNIWSTNKLVAVNQHRFMGNTTSLQPKQAKKAIDDGNQVLYGEISIKILGNDFAVLDSYAKFLRMAANNLKIKISGRVDLPAKIQKFTVLKSPHIFKKHRTQYEVRTHSRILKVRNLTAKTADIYLEYIQRNIPEGVAMTVFEVICASQ</sequence>
<dbReference type="InterPro" id="IPR027486">
    <property type="entry name" value="Ribosomal_uS10_dom"/>
</dbReference>
<keyword evidence="3" id="KW-0689">Ribosomal protein</keyword>
<dbReference type="FunCoup" id="B3S0Q6">
    <property type="interactions" value="1131"/>
</dbReference>
<dbReference type="KEGG" id="tad:TRIADDRAFT_57137"/>
<gene>
    <name evidence="9" type="ORF">TRIADDRAFT_57137</name>
</gene>
<evidence type="ECO:0000313" key="10">
    <source>
        <dbReference type="Proteomes" id="UP000009022"/>
    </source>
</evidence>
<dbReference type="InterPro" id="IPR036838">
    <property type="entry name" value="Ribosomal_uS10_dom_sf"/>
</dbReference>
<dbReference type="Pfam" id="PF00338">
    <property type="entry name" value="Ribosomal_S10"/>
    <property type="match status" value="1"/>
</dbReference>
<dbReference type="AlphaFoldDB" id="B3S0Q6"/>
<dbReference type="InterPro" id="IPR040055">
    <property type="entry name" value="Ribosomal_uS10m"/>
</dbReference>
<dbReference type="SMART" id="SM01403">
    <property type="entry name" value="Ribosomal_S10"/>
    <property type="match status" value="1"/>
</dbReference>
<dbReference type="EMBL" id="DS985246">
    <property type="protein sequence ID" value="EDV23686.1"/>
    <property type="molecule type" value="Genomic_DNA"/>
</dbReference>
<dbReference type="Gene3D" id="3.30.70.600">
    <property type="entry name" value="Ribosomal protein S10 domain"/>
    <property type="match status" value="1"/>
</dbReference>
<dbReference type="STRING" id="10228.B3S0Q6"/>
<comment type="subcellular location">
    <subcellularLocation>
        <location evidence="1">Mitochondrion</location>
    </subcellularLocation>
</comment>
<dbReference type="eggNOG" id="KOG3321">
    <property type="taxonomic scope" value="Eukaryota"/>
</dbReference>
<dbReference type="SUPFAM" id="SSF54999">
    <property type="entry name" value="Ribosomal protein S10"/>
    <property type="match status" value="1"/>
</dbReference>
<dbReference type="GO" id="GO:0006412">
    <property type="term" value="P:translation"/>
    <property type="evidence" value="ECO:0007669"/>
    <property type="project" value="InterPro"/>
</dbReference>
<evidence type="ECO:0000256" key="5">
    <source>
        <dbReference type="ARBA" id="ARBA00023274"/>
    </source>
</evidence>
<dbReference type="HAMAP" id="MF_00508">
    <property type="entry name" value="Ribosomal_uS10"/>
    <property type="match status" value="1"/>
</dbReference>
<dbReference type="InterPro" id="IPR001848">
    <property type="entry name" value="Ribosomal_uS10"/>
</dbReference>
<keyword evidence="5" id="KW-0687">Ribonucleoprotein</keyword>
<proteinExistence type="inferred from homology"/>
<keyword evidence="4" id="KW-0496">Mitochondrion</keyword>
<dbReference type="Proteomes" id="UP000009022">
    <property type="component" value="Unassembled WGS sequence"/>
</dbReference>
<dbReference type="PhylomeDB" id="B3S0Q6"/>
<accession>B3S0Q6</accession>
<organism evidence="9 10">
    <name type="scientific">Trichoplax adhaerens</name>
    <name type="common">Trichoplax reptans</name>
    <dbReference type="NCBI Taxonomy" id="10228"/>
    <lineage>
        <taxon>Eukaryota</taxon>
        <taxon>Metazoa</taxon>
        <taxon>Placozoa</taxon>
        <taxon>Uniplacotomia</taxon>
        <taxon>Trichoplacea</taxon>
        <taxon>Trichoplacidae</taxon>
        <taxon>Trichoplax</taxon>
    </lineage>
</organism>
<dbReference type="PANTHER" id="PTHR13334:SF4">
    <property type="entry name" value="SMALL RIBOSOMAL SUBUNIT PROTEIN US10M"/>
    <property type="match status" value="1"/>
</dbReference>
<dbReference type="GeneID" id="6754425"/>
<dbReference type="GO" id="GO:0005739">
    <property type="term" value="C:mitochondrion"/>
    <property type="evidence" value="ECO:0000318"/>
    <property type="project" value="GO_Central"/>
</dbReference>
<dbReference type="NCBIfam" id="TIGR01049">
    <property type="entry name" value="rpsJ_bact"/>
    <property type="match status" value="1"/>
</dbReference>
<protein>
    <recommendedName>
        <fullName evidence="6">Small ribosomal subunit protein uS10m</fullName>
    </recommendedName>
    <alternativeName>
        <fullName evidence="7">28S ribosomal protein S10, mitochondrial</fullName>
    </alternativeName>
</protein>
<dbReference type="PANTHER" id="PTHR13334">
    <property type="entry name" value="MITOCHONDRIAL 28S RIBOSOMAL PROTEIN S10"/>
    <property type="match status" value="1"/>
</dbReference>
<name>B3S0Q6_TRIAD</name>
<dbReference type="OMA" id="ARTHYKQ"/>
<evidence type="ECO:0000256" key="6">
    <source>
        <dbReference type="ARBA" id="ARBA00035261"/>
    </source>
</evidence>
<evidence type="ECO:0000256" key="7">
    <source>
        <dbReference type="ARBA" id="ARBA00035544"/>
    </source>
</evidence>
<evidence type="ECO:0000313" key="9">
    <source>
        <dbReference type="EMBL" id="EDV23686.1"/>
    </source>
</evidence>
<reference evidence="9 10" key="1">
    <citation type="journal article" date="2008" name="Nature">
        <title>The Trichoplax genome and the nature of placozoans.</title>
        <authorList>
            <person name="Srivastava M."/>
            <person name="Begovic E."/>
            <person name="Chapman J."/>
            <person name="Putnam N.H."/>
            <person name="Hellsten U."/>
            <person name="Kawashima T."/>
            <person name="Kuo A."/>
            <person name="Mitros T."/>
            <person name="Salamov A."/>
            <person name="Carpenter M.L."/>
            <person name="Signorovitch A.Y."/>
            <person name="Moreno M.A."/>
            <person name="Kamm K."/>
            <person name="Grimwood J."/>
            <person name="Schmutz J."/>
            <person name="Shapiro H."/>
            <person name="Grigoriev I.V."/>
            <person name="Buss L.W."/>
            <person name="Schierwater B."/>
            <person name="Dellaporta S.L."/>
            <person name="Rokhsar D.S."/>
        </authorList>
    </citation>
    <scope>NUCLEOTIDE SEQUENCE [LARGE SCALE GENOMIC DNA]</scope>
    <source>
        <strain evidence="9 10">Grell-BS-1999</strain>
    </source>
</reference>
<dbReference type="HOGENOM" id="CLU_099082_0_0_1"/>
<evidence type="ECO:0000256" key="3">
    <source>
        <dbReference type="ARBA" id="ARBA00022980"/>
    </source>
</evidence>
<dbReference type="GO" id="GO:0003735">
    <property type="term" value="F:structural constituent of ribosome"/>
    <property type="evidence" value="ECO:0007669"/>
    <property type="project" value="InterPro"/>
</dbReference>
<evidence type="ECO:0000259" key="8">
    <source>
        <dbReference type="SMART" id="SM01403"/>
    </source>
</evidence>
<dbReference type="PRINTS" id="PR00971">
    <property type="entry name" value="RIBOSOMALS10"/>
</dbReference>
<comment type="similarity">
    <text evidence="2">Belongs to the universal ribosomal protein uS10 family.</text>
</comment>
<evidence type="ECO:0000256" key="2">
    <source>
        <dbReference type="ARBA" id="ARBA00007102"/>
    </source>
</evidence>
<dbReference type="RefSeq" id="XP_002113212.1">
    <property type="nucleotide sequence ID" value="XM_002113176.1"/>
</dbReference>
<evidence type="ECO:0000256" key="4">
    <source>
        <dbReference type="ARBA" id="ARBA00023128"/>
    </source>
</evidence>